<comment type="caution">
    <text evidence="2">The sequence shown here is derived from an EMBL/GenBank/DDBJ whole genome shotgun (WGS) entry which is preliminary data.</text>
</comment>
<name>A0A7C2X9N6_9BACT</name>
<dbReference type="InterPro" id="IPR005180">
    <property type="entry name" value="DUF302"/>
</dbReference>
<dbReference type="Proteomes" id="UP000885986">
    <property type="component" value="Unassembled WGS sequence"/>
</dbReference>
<dbReference type="EMBL" id="DSDS01000071">
    <property type="protein sequence ID" value="HET97695.1"/>
    <property type="molecule type" value="Genomic_DNA"/>
</dbReference>
<protein>
    <submittedName>
        <fullName evidence="2">DUF302 domain-containing protein</fullName>
    </submittedName>
</protein>
<dbReference type="InterPro" id="IPR035923">
    <property type="entry name" value="TT1751-like_sf"/>
</dbReference>
<evidence type="ECO:0000259" key="1">
    <source>
        <dbReference type="Pfam" id="PF03625"/>
    </source>
</evidence>
<evidence type="ECO:0000313" key="2">
    <source>
        <dbReference type="EMBL" id="HET97695.1"/>
    </source>
</evidence>
<dbReference type="Pfam" id="PF03625">
    <property type="entry name" value="DUF302"/>
    <property type="match status" value="1"/>
</dbReference>
<proteinExistence type="predicted"/>
<reference evidence="2" key="1">
    <citation type="journal article" date="2020" name="mSystems">
        <title>Genome- and Community-Level Interaction Insights into Carbon Utilization and Element Cycling Functions of Hydrothermarchaeota in Hydrothermal Sediment.</title>
        <authorList>
            <person name="Zhou Z."/>
            <person name="Liu Y."/>
            <person name="Xu W."/>
            <person name="Pan J."/>
            <person name="Luo Z.H."/>
            <person name="Li M."/>
        </authorList>
    </citation>
    <scope>NUCLEOTIDE SEQUENCE [LARGE SCALE GENOMIC DNA]</scope>
    <source>
        <strain evidence="2">SpSt-1224</strain>
    </source>
</reference>
<dbReference type="SUPFAM" id="SSF103247">
    <property type="entry name" value="TT1751-like"/>
    <property type="match status" value="1"/>
</dbReference>
<organism evidence="2">
    <name type="scientific">Desulfurivibrio alkaliphilus</name>
    <dbReference type="NCBI Taxonomy" id="427923"/>
    <lineage>
        <taxon>Bacteria</taxon>
        <taxon>Pseudomonadati</taxon>
        <taxon>Thermodesulfobacteriota</taxon>
        <taxon>Desulfobulbia</taxon>
        <taxon>Desulfobulbales</taxon>
        <taxon>Desulfobulbaceae</taxon>
        <taxon>Desulfurivibrio</taxon>
    </lineage>
</organism>
<dbReference type="AlphaFoldDB" id="A0A7C2X9N6"/>
<sequence length="136" mass="15122">MQQQDLYRTESSKPVAQFAGDLKEVAEKYGFVVHNAEKMAMAEAFARHNAPVPPGFDLHMIQICKPEKAAQSMGANPERSVLMPKFVMAFSGGGKTQIRFLRYNAEEIAAVVDDPQFPASLTETYGRIVAMIEEVR</sequence>
<gene>
    <name evidence="2" type="ORF">ENN98_03180</name>
</gene>
<dbReference type="Gene3D" id="3.30.310.70">
    <property type="entry name" value="TT1751-like domain"/>
    <property type="match status" value="1"/>
</dbReference>
<feature type="domain" description="DUF302" evidence="1">
    <location>
        <begin position="54"/>
        <end position="101"/>
    </location>
</feature>
<accession>A0A7C2X9N6</accession>